<dbReference type="InterPro" id="IPR034279">
    <property type="entry name" value="CuRO_3_CopA"/>
</dbReference>
<evidence type="ECO:0000259" key="7">
    <source>
        <dbReference type="Pfam" id="PF07732"/>
    </source>
</evidence>
<protein>
    <submittedName>
        <fullName evidence="8">Putative oxidase (Copper-binding protein)</fullName>
    </submittedName>
</protein>
<dbReference type="InterPro" id="IPR002355">
    <property type="entry name" value="Cu_oxidase_Cu_BS"/>
</dbReference>
<dbReference type="SUPFAM" id="SSF49503">
    <property type="entry name" value="Cupredoxins"/>
    <property type="match status" value="3"/>
</dbReference>
<dbReference type="EMBL" id="BOOG01000008">
    <property type="protein sequence ID" value="GIH68554.1"/>
    <property type="molecule type" value="Genomic_DNA"/>
</dbReference>
<evidence type="ECO:0000256" key="2">
    <source>
        <dbReference type="ARBA" id="ARBA00023002"/>
    </source>
</evidence>
<dbReference type="InterPro" id="IPR008972">
    <property type="entry name" value="Cupredoxin"/>
</dbReference>
<dbReference type="Proteomes" id="UP000610966">
    <property type="component" value="Unassembled WGS sequence"/>
</dbReference>
<evidence type="ECO:0000256" key="3">
    <source>
        <dbReference type="ARBA" id="ARBA00023008"/>
    </source>
</evidence>
<dbReference type="Pfam" id="PF07731">
    <property type="entry name" value="Cu-oxidase_2"/>
    <property type="match status" value="1"/>
</dbReference>
<dbReference type="Pfam" id="PF00394">
    <property type="entry name" value="Cu-oxidase"/>
    <property type="match status" value="1"/>
</dbReference>
<name>A0A8J3VX50_9ACTN</name>
<proteinExistence type="predicted"/>
<dbReference type="Pfam" id="PF07732">
    <property type="entry name" value="Cu-oxidase_3"/>
    <property type="match status" value="1"/>
</dbReference>
<dbReference type="PROSITE" id="PS00079">
    <property type="entry name" value="MULTICOPPER_OXIDASE1"/>
    <property type="match status" value="1"/>
</dbReference>
<dbReference type="PANTHER" id="PTHR11709">
    <property type="entry name" value="MULTI-COPPER OXIDASE"/>
    <property type="match status" value="1"/>
</dbReference>
<keyword evidence="9" id="KW-1185">Reference proteome</keyword>
<dbReference type="InterPro" id="IPR011706">
    <property type="entry name" value="Cu-oxidase_C"/>
</dbReference>
<dbReference type="AlphaFoldDB" id="A0A8J3VX50"/>
<evidence type="ECO:0000256" key="4">
    <source>
        <dbReference type="SAM" id="MobiDB-lite"/>
    </source>
</evidence>
<dbReference type="PROSITE" id="PS00080">
    <property type="entry name" value="MULTICOPPER_OXIDASE2"/>
    <property type="match status" value="1"/>
</dbReference>
<reference evidence="8" key="1">
    <citation type="submission" date="2021-01" db="EMBL/GenBank/DDBJ databases">
        <title>Whole genome shotgun sequence of Sphaerimonospora thailandensis NBRC 107569.</title>
        <authorList>
            <person name="Komaki H."/>
            <person name="Tamura T."/>
        </authorList>
    </citation>
    <scope>NUCLEOTIDE SEQUENCE</scope>
    <source>
        <strain evidence="8">NBRC 107569</strain>
    </source>
</reference>
<dbReference type="InterPro" id="IPR033138">
    <property type="entry name" value="Cu_oxidase_CS"/>
</dbReference>
<evidence type="ECO:0000259" key="6">
    <source>
        <dbReference type="Pfam" id="PF07731"/>
    </source>
</evidence>
<evidence type="ECO:0000313" key="9">
    <source>
        <dbReference type="Proteomes" id="UP000610966"/>
    </source>
</evidence>
<dbReference type="Gene3D" id="2.60.40.420">
    <property type="entry name" value="Cupredoxins - blue copper proteins"/>
    <property type="match status" value="3"/>
</dbReference>
<dbReference type="InterPro" id="IPR045087">
    <property type="entry name" value="Cu-oxidase_fam"/>
</dbReference>
<feature type="region of interest" description="Disordered" evidence="4">
    <location>
        <begin position="133"/>
        <end position="158"/>
    </location>
</feature>
<dbReference type="InterPro" id="IPR011707">
    <property type="entry name" value="Cu-oxidase-like_N"/>
</dbReference>
<feature type="domain" description="Plastocyanin-like" evidence="5">
    <location>
        <begin position="182"/>
        <end position="268"/>
    </location>
</feature>
<keyword evidence="3" id="KW-0186">Copper</keyword>
<dbReference type="CDD" id="cd13861">
    <property type="entry name" value="CuRO_1_CumA_like"/>
    <property type="match status" value="1"/>
</dbReference>
<sequence>MYGDRLPGEPIRVRAGEVVRARLTNRLPQETTVHWHGLALRNDADGVPGVTQPPIPPGGEMVYEFTASHPGTYWFHPHHGTQLDRGLYAPIIVEDPAEPYDYDDEWTVVLDDWLDGVTGTPDEVLAEITSMSGGGGHGGGHGHEGMSMPDSTASPGASWPHMMMNAESDLLGGDAGDVYYPHFLVNGRTATAPQTFAANPGARLRIRIINAGGDTAFRVALAGHAMTVTHADGFPVVPVETDALLLGMGERYDVLVTLKDGVFPLAALAEGKRAVARALVRTAPGARAPKADVWPAELDGRLASYDRLTPADAVRLPARAPDRTIKLMLTGSMARYDWAINGRKYDPEVIEPVKSGERVRLSFVNRTLMWHPMHLHGHTFALGASGLRKDTAIVLPGATVNADFDADNPGIWMIHCHNIYHGAAGMMTLLGYRA</sequence>
<organism evidence="8 9">
    <name type="scientific">Sphaerimonospora thailandensis</name>
    <dbReference type="NCBI Taxonomy" id="795644"/>
    <lineage>
        <taxon>Bacteria</taxon>
        <taxon>Bacillati</taxon>
        <taxon>Actinomycetota</taxon>
        <taxon>Actinomycetes</taxon>
        <taxon>Streptosporangiales</taxon>
        <taxon>Streptosporangiaceae</taxon>
        <taxon>Sphaerimonospora</taxon>
    </lineage>
</organism>
<evidence type="ECO:0000259" key="5">
    <source>
        <dbReference type="Pfam" id="PF00394"/>
    </source>
</evidence>
<dbReference type="InterPro" id="IPR001117">
    <property type="entry name" value="Cu-oxidase_2nd"/>
</dbReference>
<comment type="caution">
    <text evidence="8">The sequence shown here is derived from an EMBL/GenBank/DDBJ whole genome shotgun (WGS) entry which is preliminary data.</text>
</comment>
<dbReference type="GO" id="GO:0005507">
    <property type="term" value="F:copper ion binding"/>
    <property type="evidence" value="ECO:0007669"/>
    <property type="project" value="InterPro"/>
</dbReference>
<dbReference type="GO" id="GO:0016491">
    <property type="term" value="F:oxidoreductase activity"/>
    <property type="evidence" value="ECO:0007669"/>
    <property type="project" value="UniProtKB-KW"/>
</dbReference>
<evidence type="ECO:0000313" key="8">
    <source>
        <dbReference type="EMBL" id="GIH68554.1"/>
    </source>
</evidence>
<keyword evidence="1" id="KW-0479">Metal-binding</keyword>
<accession>A0A8J3VX50</accession>
<keyword evidence="2" id="KW-0560">Oxidoreductase</keyword>
<dbReference type="CDD" id="cd13896">
    <property type="entry name" value="CuRO_3_CopA"/>
    <property type="match status" value="1"/>
</dbReference>
<feature type="domain" description="Plastocyanin-like" evidence="7">
    <location>
        <begin position="2"/>
        <end position="97"/>
    </location>
</feature>
<dbReference type="PANTHER" id="PTHR11709:SF394">
    <property type="entry name" value="FI03373P-RELATED"/>
    <property type="match status" value="1"/>
</dbReference>
<gene>
    <name evidence="8" type="ORF">Mth01_08070</name>
</gene>
<evidence type="ECO:0000256" key="1">
    <source>
        <dbReference type="ARBA" id="ARBA00022723"/>
    </source>
</evidence>
<feature type="domain" description="Plastocyanin-like" evidence="6">
    <location>
        <begin position="321"/>
        <end position="428"/>
    </location>
</feature>
<dbReference type="CDD" id="cd13870">
    <property type="entry name" value="CuRO_2_CopA_like_1"/>
    <property type="match status" value="1"/>
</dbReference>